<dbReference type="PANTHER" id="PTHR11955">
    <property type="entry name" value="FATTY ACID BINDING PROTEIN"/>
    <property type="match status" value="1"/>
</dbReference>
<dbReference type="PRINTS" id="PR00178">
    <property type="entry name" value="FATTYACIDBP"/>
</dbReference>
<sequence>MAFQGKWKHVNDDDQFDAFLDALGANALAKKVAKEIHPTFEYEKDGDTYIMRFVGFGGPTTRECKFKDGEEFDHPASIIAPGETRKVVAKILSDTAVELKTTSGTPDISEVREVVGEGEMTNTITYGTVSCKRFFKKVTE</sequence>
<keyword evidence="2" id="KW-1185">Reference proteome</keyword>
<evidence type="ECO:0000313" key="2">
    <source>
        <dbReference type="Proteomes" id="UP000694865"/>
    </source>
</evidence>
<dbReference type="GeneID" id="102804101"/>
<dbReference type="SUPFAM" id="SSF50814">
    <property type="entry name" value="Lipocalins"/>
    <property type="match status" value="1"/>
</dbReference>
<proteinExistence type="inferred from homology"/>
<dbReference type="InterPro" id="IPR012674">
    <property type="entry name" value="Calycin"/>
</dbReference>
<protein>
    <submittedName>
        <fullName evidence="3">Fatty acid-binding protein-like</fullName>
    </submittedName>
</protein>
<dbReference type="Gene3D" id="2.40.128.20">
    <property type="match status" value="1"/>
</dbReference>
<dbReference type="Proteomes" id="UP000694865">
    <property type="component" value="Unplaced"/>
</dbReference>
<accession>A0ABM0MNH3</accession>
<dbReference type="InterPro" id="IPR000463">
    <property type="entry name" value="Fatty_acid-bd"/>
</dbReference>
<gene>
    <name evidence="3" type="primary">LOC102804101</name>
</gene>
<evidence type="ECO:0000256" key="1">
    <source>
        <dbReference type="ARBA" id="ARBA00008390"/>
    </source>
</evidence>
<name>A0ABM0MNH3_SACKO</name>
<evidence type="ECO:0000313" key="3">
    <source>
        <dbReference type="RefSeq" id="XP_006821564.1"/>
    </source>
</evidence>
<reference evidence="3" key="1">
    <citation type="submission" date="2025-08" db="UniProtKB">
        <authorList>
            <consortium name="RefSeq"/>
        </authorList>
    </citation>
    <scope>IDENTIFICATION</scope>
    <source>
        <tissue evidence="3">Testes</tissue>
    </source>
</reference>
<organism evidence="2 3">
    <name type="scientific">Saccoglossus kowalevskii</name>
    <name type="common">Acorn worm</name>
    <dbReference type="NCBI Taxonomy" id="10224"/>
    <lineage>
        <taxon>Eukaryota</taxon>
        <taxon>Metazoa</taxon>
        <taxon>Hemichordata</taxon>
        <taxon>Enteropneusta</taxon>
        <taxon>Harrimaniidae</taxon>
        <taxon>Saccoglossus</taxon>
    </lineage>
</organism>
<dbReference type="InterPro" id="IPR031259">
    <property type="entry name" value="ILBP"/>
</dbReference>
<comment type="similarity">
    <text evidence="1">Belongs to the calycin superfamily. Fatty-acid binding protein (FABP) family.</text>
</comment>
<dbReference type="CDD" id="cd00742">
    <property type="entry name" value="FABP"/>
    <property type="match status" value="1"/>
</dbReference>
<dbReference type="RefSeq" id="XP_006821564.1">
    <property type="nucleotide sequence ID" value="XM_006821501.1"/>
</dbReference>